<sequence>DDLIVNSHLLPLNIHDHHDDQDSRSADSSINYNIELYNTESMNDNIYTELKPRGEHRTFVLLYFNYFEILRGTFVL</sequence>
<dbReference type="EMBL" id="CAJOBH010192226">
    <property type="protein sequence ID" value="CAF4966815.1"/>
    <property type="molecule type" value="Genomic_DNA"/>
</dbReference>
<feature type="non-terminal residue" evidence="1">
    <location>
        <position position="1"/>
    </location>
</feature>
<organism evidence="1 2">
    <name type="scientific">Rotaria magnacalcarata</name>
    <dbReference type="NCBI Taxonomy" id="392030"/>
    <lineage>
        <taxon>Eukaryota</taxon>
        <taxon>Metazoa</taxon>
        <taxon>Spiralia</taxon>
        <taxon>Gnathifera</taxon>
        <taxon>Rotifera</taxon>
        <taxon>Eurotatoria</taxon>
        <taxon>Bdelloidea</taxon>
        <taxon>Philodinida</taxon>
        <taxon>Philodinidae</taxon>
        <taxon>Rotaria</taxon>
    </lineage>
</organism>
<gene>
    <name evidence="1" type="ORF">BYL167_LOCUS54465</name>
</gene>
<dbReference type="AlphaFoldDB" id="A0A8S3DE13"/>
<protein>
    <submittedName>
        <fullName evidence="1">Uncharacterized protein</fullName>
    </submittedName>
</protein>
<comment type="caution">
    <text evidence="1">The sequence shown here is derived from an EMBL/GenBank/DDBJ whole genome shotgun (WGS) entry which is preliminary data.</text>
</comment>
<dbReference type="Proteomes" id="UP000681967">
    <property type="component" value="Unassembled WGS sequence"/>
</dbReference>
<evidence type="ECO:0000313" key="2">
    <source>
        <dbReference type="Proteomes" id="UP000681967"/>
    </source>
</evidence>
<accession>A0A8S3DE13</accession>
<reference evidence="1" key="1">
    <citation type="submission" date="2021-02" db="EMBL/GenBank/DDBJ databases">
        <authorList>
            <person name="Nowell W R."/>
        </authorList>
    </citation>
    <scope>NUCLEOTIDE SEQUENCE</scope>
</reference>
<name>A0A8S3DE13_9BILA</name>
<evidence type="ECO:0000313" key="1">
    <source>
        <dbReference type="EMBL" id="CAF4966815.1"/>
    </source>
</evidence>
<proteinExistence type="predicted"/>